<dbReference type="HOGENOM" id="CLU_000288_47_1_9"/>
<evidence type="ECO:0000256" key="5">
    <source>
        <dbReference type="ARBA" id="ARBA00023284"/>
    </source>
</evidence>
<dbReference type="Gene3D" id="3.40.30.10">
    <property type="entry name" value="Glutaredoxin"/>
    <property type="match status" value="1"/>
</dbReference>
<sequence>MTRKSTPPAGTPPAGARGEAAGQPARRPRRSNPAGYGRAARHEQEARRRRLRWLTLATAGVVVLAVALAVAATRRGEAPASPDVFQLDRQPMLGSAGAPVTVVEFADFKCPYCREFAMNEFPRFREAYIDTGKVRFYFINYPFIGPDSDTAAQALEAIYAQAPEGVWAFIDRVMQLQGPEDQQWATPEFLVDAARQAVPGIDAERLAQDLRSGRYRDAVEADRAIARRVGVQGTPALFVNGRFVPDWSFEGLSAAVDEALAAQDQGDRGEGSTGEGGSSEDGSGKGSSGGQGAGGTASGS</sequence>
<dbReference type="eggNOG" id="COG1651">
    <property type="taxonomic scope" value="Bacteria"/>
</dbReference>
<keyword evidence="10" id="KW-1185">Reference proteome</keyword>
<keyword evidence="7" id="KW-1133">Transmembrane helix</keyword>
<name>E6SJF7_THEM7</name>
<feature type="compositionally biased region" description="Low complexity" evidence="6">
    <location>
        <begin position="12"/>
        <end position="25"/>
    </location>
</feature>
<reference evidence="10" key="2">
    <citation type="journal article" date="2010" name="Stand. Genomic Sci.">
        <title>Complete genome sequence of Thermaerobacter marianensis type strain (7p75aT).</title>
        <authorList>
            <person name="Han C."/>
            <person name="Gu W."/>
            <person name="Zhang X."/>
            <person name="Lapidus A."/>
            <person name="Nolan M."/>
            <person name="Copeland A."/>
            <person name="Lucas S."/>
            <person name="Glavina Del Rio T."/>
            <person name="Tice H."/>
            <person name="Cheng J."/>
            <person name="Tapia R."/>
            <person name="Goodwin L."/>
            <person name="Pitluck S."/>
            <person name="Pagani I."/>
            <person name="Ivanova N."/>
            <person name="Mavromatis K."/>
            <person name="Mikhailova N."/>
            <person name="Pati A."/>
            <person name="Chen A."/>
            <person name="Palaniappan K."/>
            <person name="Land M."/>
            <person name="Hauser L."/>
            <person name="Chang Y."/>
            <person name="Jeffries C."/>
            <person name="Schneider S."/>
            <person name="Rohde M."/>
            <person name="Goker M."/>
            <person name="Pukall R."/>
            <person name="Woyke T."/>
            <person name="Bristow J."/>
            <person name="Eisen J."/>
            <person name="Markowitz V."/>
            <person name="Hugenholtz P."/>
            <person name="Kyrpides N."/>
            <person name="Klenk H."/>
            <person name="Detter J."/>
        </authorList>
    </citation>
    <scope>NUCLEOTIDE SEQUENCE [LARGE SCALE GENOMIC DNA]</scope>
    <source>
        <strain evidence="10">ATCC 700841 / DSM 12885 / JCM 10246 / 7p75a</strain>
    </source>
</reference>
<dbReference type="SUPFAM" id="SSF52833">
    <property type="entry name" value="Thioredoxin-like"/>
    <property type="match status" value="1"/>
</dbReference>
<dbReference type="InterPro" id="IPR036249">
    <property type="entry name" value="Thioredoxin-like_sf"/>
</dbReference>
<keyword evidence="7" id="KW-0472">Membrane</keyword>
<keyword evidence="7" id="KW-0812">Transmembrane</keyword>
<proteinExistence type="inferred from homology"/>
<dbReference type="InterPro" id="IPR013766">
    <property type="entry name" value="Thioredoxin_domain"/>
</dbReference>
<dbReference type="InterPro" id="IPR012336">
    <property type="entry name" value="Thioredoxin-like_fold"/>
</dbReference>
<evidence type="ECO:0000313" key="10">
    <source>
        <dbReference type="Proteomes" id="UP000008915"/>
    </source>
</evidence>
<gene>
    <name evidence="9" type="ordered locus">Tmar_2031</name>
</gene>
<evidence type="ECO:0000256" key="4">
    <source>
        <dbReference type="ARBA" id="ARBA00023157"/>
    </source>
</evidence>
<accession>E6SJF7</accession>
<evidence type="ECO:0000313" key="9">
    <source>
        <dbReference type="EMBL" id="ADU52112.1"/>
    </source>
</evidence>
<keyword evidence="3" id="KW-0560">Oxidoreductase</keyword>
<evidence type="ECO:0000256" key="7">
    <source>
        <dbReference type="SAM" id="Phobius"/>
    </source>
</evidence>
<dbReference type="PROSITE" id="PS51352">
    <property type="entry name" value="THIOREDOXIN_2"/>
    <property type="match status" value="1"/>
</dbReference>
<feature type="region of interest" description="Disordered" evidence="6">
    <location>
        <begin position="1"/>
        <end position="43"/>
    </location>
</feature>
<dbReference type="RefSeq" id="WP_013496412.1">
    <property type="nucleotide sequence ID" value="NC_014831.1"/>
</dbReference>
<dbReference type="PANTHER" id="PTHR13887:SF14">
    <property type="entry name" value="DISULFIDE BOND FORMATION PROTEIN D"/>
    <property type="match status" value="1"/>
</dbReference>
<evidence type="ECO:0000256" key="1">
    <source>
        <dbReference type="ARBA" id="ARBA00005791"/>
    </source>
</evidence>
<feature type="region of interest" description="Disordered" evidence="6">
    <location>
        <begin position="260"/>
        <end position="300"/>
    </location>
</feature>
<feature type="compositionally biased region" description="Gly residues" evidence="6">
    <location>
        <begin position="271"/>
        <end position="300"/>
    </location>
</feature>
<evidence type="ECO:0000256" key="2">
    <source>
        <dbReference type="ARBA" id="ARBA00022729"/>
    </source>
</evidence>
<dbReference type="Proteomes" id="UP000008915">
    <property type="component" value="Chromosome"/>
</dbReference>
<dbReference type="EMBL" id="CP002344">
    <property type="protein sequence ID" value="ADU52112.1"/>
    <property type="molecule type" value="Genomic_DNA"/>
</dbReference>
<keyword evidence="2" id="KW-0732">Signal</keyword>
<keyword evidence="5" id="KW-0676">Redox-active center</keyword>
<comment type="similarity">
    <text evidence="1">Belongs to the thioredoxin family. DsbA subfamily.</text>
</comment>
<keyword evidence="4" id="KW-1015">Disulfide bond</keyword>
<reference evidence="9 10" key="1">
    <citation type="journal article" date="2010" name="Stand. Genomic Sci.">
        <title>Complete genome sequence of Thermaerobacter marianensis type strain (7p75a).</title>
        <authorList>
            <person name="Han C."/>
            <person name="Gu W."/>
            <person name="Zhang X."/>
            <person name="Lapidus A."/>
            <person name="Nolan M."/>
            <person name="Copeland A."/>
            <person name="Lucas S."/>
            <person name="Del Rio T.G."/>
            <person name="Tice H."/>
            <person name="Cheng J.F."/>
            <person name="Tapia R."/>
            <person name="Goodwin L."/>
            <person name="Pitluck S."/>
            <person name="Pagani I."/>
            <person name="Ivanova N."/>
            <person name="Mavromatis K."/>
            <person name="Mikhailova N."/>
            <person name="Pati A."/>
            <person name="Chen A."/>
            <person name="Palaniappan K."/>
            <person name="Land M."/>
            <person name="Hauser L."/>
            <person name="Chang Y.J."/>
            <person name="Jeffries C.D."/>
            <person name="Schneider S."/>
            <person name="Rohde M."/>
            <person name="Goker M."/>
            <person name="Pukall R."/>
            <person name="Woyke T."/>
            <person name="Bristow J."/>
            <person name="Eisen J.A."/>
            <person name="Markowitz V."/>
            <person name="Hugenholtz P."/>
            <person name="Kyrpides N.C."/>
            <person name="Klenk H.P."/>
            <person name="Detter J.C."/>
        </authorList>
    </citation>
    <scope>NUCLEOTIDE SEQUENCE [LARGE SCALE GENOMIC DNA]</scope>
    <source>
        <strain evidence="10">ATCC 700841 / DSM 12885 / JCM 10246 / 7p75a</strain>
    </source>
</reference>
<dbReference type="Pfam" id="PF13462">
    <property type="entry name" value="Thioredoxin_4"/>
    <property type="match status" value="1"/>
</dbReference>
<feature type="transmembrane region" description="Helical" evidence="7">
    <location>
        <begin position="51"/>
        <end position="72"/>
    </location>
</feature>
<organism evidence="9 10">
    <name type="scientific">Thermaerobacter marianensis (strain ATCC 700841 / DSM 12885 / JCM 10246 / 7p75a)</name>
    <dbReference type="NCBI Taxonomy" id="644966"/>
    <lineage>
        <taxon>Bacteria</taxon>
        <taxon>Bacillati</taxon>
        <taxon>Bacillota</taxon>
        <taxon>Clostridia</taxon>
        <taxon>Eubacteriales</taxon>
        <taxon>Clostridiales Family XVII. Incertae Sedis</taxon>
        <taxon>Thermaerobacter</taxon>
    </lineage>
</organism>
<evidence type="ECO:0000256" key="3">
    <source>
        <dbReference type="ARBA" id="ARBA00023002"/>
    </source>
</evidence>
<protein>
    <submittedName>
        <fullName evidence="9">DSBA oxidoreductase</fullName>
    </submittedName>
</protein>
<feature type="domain" description="Thioredoxin" evidence="8">
    <location>
        <begin position="57"/>
        <end position="261"/>
    </location>
</feature>
<evidence type="ECO:0000259" key="8">
    <source>
        <dbReference type="PROSITE" id="PS51352"/>
    </source>
</evidence>
<dbReference type="PANTHER" id="PTHR13887">
    <property type="entry name" value="GLUTATHIONE S-TRANSFERASE KAPPA"/>
    <property type="match status" value="1"/>
</dbReference>
<dbReference type="GO" id="GO:0016491">
    <property type="term" value="F:oxidoreductase activity"/>
    <property type="evidence" value="ECO:0007669"/>
    <property type="project" value="UniProtKB-KW"/>
</dbReference>
<dbReference type="STRING" id="644966.Tmar_2031"/>
<evidence type="ECO:0000256" key="6">
    <source>
        <dbReference type="SAM" id="MobiDB-lite"/>
    </source>
</evidence>
<dbReference type="AlphaFoldDB" id="E6SJF7"/>
<dbReference type="KEGG" id="tmr:Tmar_2031"/>